<sequence length="168" mass="15988">MLWRGFSLAQKGVTGGAGTGLGPGGAGVVPGGGQYSAAAKAAKYGIPTGVGTGGVPSVGVGPGATPDTSVTGIANGSESVGVPVKPGKDVGVGGTALPGPTPIAALIKAPEVPQPIAGGIIQPSGGAGVSVPSGGVGVKPPKPYVPGKYKLSSATVIYLGYVKTFYFY</sequence>
<protein>
    <recommendedName>
        <fullName evidence="3">Tropoelastin</fullName>
    </recommendedName>
</protein>
<evidence type="ECO:0000313" key="1">
    <source>
        <dbReference type="EMBL" id="MEQ2234007.1"/>
    </source>
</evidence>
<dbReference type="Proteomes" id="UP001482620">
    <property type="component" value="Unassembled WGS sequence"/>
</dbReference>
<reference evidence="1 2" key="1">
    <citation type="submission" date="2021-06" db="EMBL/GenBank/DDBJ databases">
        <authorList>
            <person name="Palmer J.M."/>
        </authorList>
    </citation>
    <scope>NUCLEOTIDE SEQUENCE [LARGE SCALE GENOMIC DNA]</scope>
    <source>
        <strain evidence="2">if_2019</strain>
        <tissue evidence="1">Muscle</tissue>
    </source>
</reference>
<name>A0ABV0TRB3_9TELE</name>
<dbReference type="EMBL" id="JAHRIQ010038394">
    <property type="protein sequence ID" value="MEQ2234007.1"/>
    <property type="molecule type" value="Genomic_DNA"/>
</dbReference>
<gene>
    <name evidence="1" type="ORF">ILYODFUR_027535</name>
</gene>
<organism evidence="1 2">
    <name type="scientific">Ilyodon furcidens</name>
    <name type="common">goldbreast splitfin</name>
    <dbReference type="NCBI Taxonomy" id="33524"/>
    <lineage>
        <taxon>Eukaryota</taxon>
        <taxon>Metazoa</taxon>
        <taxon>Chordata</taxon>
        <taxon>Craniata</taxon>
        <taxon>Vertebrata</taxon>
        <taxon>Euteleostomi</taxon>
        <taxon>Actinopterygii</taxon>
        <taxon>Neopterygii</taxon>
        <taxon>Teleostei</taxon>
        <taxon>Neoteleostei</taxon>
        <taxon>Acanthomorphata</taxon>
        <taxon>Ovalentaria</taxon>
        <taxon>Atherinomorphae</taxon>
        <taxon>Cyprinodontiformes</taxon>
        <taxon>Goodeidae</taxon>
        <taxon>Ilyodon</taxon>
    </lineage>
</organism>
<evidence type="ECO:0000313" key="2">
    <source>
        <dbReference type="Proteomes" id="UP001482620"/>
    </source>
</evidence>
<comment type="caution">
    <text evidence="1">The sequence shown here is derived from an EMBL/GenBank/DDBJ whole genome shotgun (WGS) entry which is preliminary data.</text>
</comment>
<proteinExistence type="predicted"/>
<accession>A0ABV0TRB3</accession>
<evidence type="ECO:0008006" key="3">
    <source>
        <dbReference type="Google" id="ProtNLM"/>
    </source>
</evidence>
<keyword evidence="2" id="KW-1185">Reference proteome</keyword>